<evidence type="ECO:0008006" key="7">
    <source>
        <dbReference type="Google" id="ProtNLM"/>
    </source>
</evidence>
<keyword evidence="4" id="KW-0479">Metal-binding</keyword>
<evidence type="ECO:0000313" key="6">
    <source>
        <dbReference type="EMBL" id="SUZ82635.1"/>
    </source>
</evidence>
<dbReference type="GO" id="GO:0008299">
    <property type="term" value="P:isoprenoid biosynthetic process"/>
    <property type="evidence" value="ECO:0007669"/>
    <property type="project" value="InterPro"/>
</dbReference>
<dbReference type="InterPro" id="IPR000092">
    <property type="entry name" value="Polyprenyl_synt"/>
</dbReference>
<dbReference type="InterPro" id="IPR008949">
    <property type="entry name" value="Isoprenoid_synthase_dom_sf"/>
</dbReference>
<comment type="similarity">
    <text evidence="2">Belongs to the FPP/GGPP synthase family.</text>
</comment>
<dbReference type="GO" id="GO:0004659">
    <property type="term" value="F:prenyltransferase activity"/>
    <property type="evidence" value="ECO:0007669"/>
    <property type="project" value="InterPro"/>
</dbReference>
<evidence type="ECO:0000256" key="4">
    <source>
        <dbReference type="ARBA" id="ARBA00022723"/>
    </source>
</evidence>
<keyword evidence="3" id="KW-0808">Transferase</keyword>
<keyword evidence="5" id="KW-0460">Magnesium</keyword>
<dbReference type="EMBL" id="UINC01001516">
    <property type="protein sequence ID" value="SUZ82635.1"/>
    <property type="molecule type" value="Genomic_DNA"/>
</dbReference>
<dbReference type="SUPFAM" id="SSF48576">
    <property type="entry name" value="Terpenoid synthases"/>
    <property type="match status" value="1"/>
</dbReference>
<dbReference type="GO" id="GO:0046872">
    <property type="term" value="F:metal ion binding"/>
    <property type="evidence" value="ECO:0007669"/>
    <property type="project" value="UniProtKB-KW"/>
</dbReference>
<protein>
    <recommendedName>
        <fullName evidence="7">Polyprenyl synthetase</fullName>
    </recommendedName>
</protein>
<accession>A0A381QTD3</accession>
<evidence type="ECO:0000256" key="2">
    <source>
        <dbReference type="ARBA" id="ARBA00006706"/>
    </source>
</evidence>
<organism evidence="6">
    <name type="scientific">marine metagenome</name>
    <dbReference type="NCBI Taxonomy" id="408172"/>
    <lineage>
        <taxon>unclassified sequences</taxon>
        <taxon>metagenomes</taxon>
        <taxon>ecological metagenomes</taxon>
    </lineage>
</organism>
<evidence type="ECO:0000256" key="5">
    <source>
        <dbReference type="ARBA" id="ARBA00022842"/>
    </source>
</evidence>
<sequence>MKQAAYEQNLLDSENNLERIQNAVKKNLGVSLPFLVDIAHHIITPHNNSTRSLLLLQSASLFKKPDDDVIDIGSTLEFLHTASALHRHIKEPENARRHQQHVQKLWGSEASVLLGDYLLSISFQILTRVGNLDVLECVSLATQNISRGQVLEISEPTLTATPKHWQNVTRDKIAGLFGAGAKSAAYWANASQATASTLFAFGEYVGMAAQLKAELDVIDDEKRFQQTLKNQELWAPLCFLLHECLTESELSEMSEKLQEDFDLEEMTRVLRVLFNKHNLQEKLEAEAMRELEKATECLSQLEMDSAPLQPLTSYSML</sequence>
<gene>
    <name evidence="6" type="ORF">METZ01_LOCUS35489</name>
</gene>
<dbReference type="PANTHER" id="PTHR12001">
    <property type="entry name" value="GERANYLGERANYL PYROPHOSPHATE SYNTHASE"/>
    <property type="match status" value="1"/>
</dbReference>
<dbReference type="Gene3D" id="1.10.600.10">
    <property type="entry name" value="Farnesyl Diphosphate Synthase"/>
    <property type="match status" value="1"/>
</dbReference>
<reference evidence="6" key="1">
    <citation type="submission" date="2018-05" db="EMBL/GenBank/DDBJ databases">
        <authorList>
            <person name="Lanie J.A."/>
            <person name="Ng W.-L."/>
            <person name="Kazmierczak K.M."/>
            <person name="Andrzejewski T.M."/>
            <person name="Davidsen T.M."/>
            <person name="Wayne K.J."/>
            <person name="Tettelin H."/>
            <person name="Glass J.I."/>
            <person name="Rusch D."/>
            <person name="Podicherti R."/>
            <person name="Tsui H.-C.T."/>
            <person name="Winkler M.E."/>
        </authorList>
    </citation>
    <scope>NUCLEOTIDE SEQUENCE</scope>
</reference>
<dbReference type="Pfam" id="PF00348">
    <property type="entry name" value="polyprenyl_synt"/>
    <property type="match status" value="1"/>
</dbReference>
<proteinExistence type="inferred from homology"/>
<dbReference type="PANTHER" id="PTHR12001:SF69">
    <property type="entry name" value="ALL TRANS-POLYPRENYL-DIPHOSPHATE SYNTHASE PDSS1"/>
    <property type="match status" value="1"/>
</dbReference>
<evidence type="ECO:0000256" key="1">
    <source>
        <dbReference type="ARBA" id="ARBA00001946"/>
    </source>
</evidence>
<name>A0A381QTD3_9ZZZZ</name>
<dbReference type="AlphaFoldDB" id="A0A381QTD3"/>
<comment type="cofactor">
    <cofactor evidence="1">
        <name>Mg(2+)</name>
        <dbReference type="ChEBI" id="CHEBI:18420"/>
    </cofactor>
</comment>
<evidence type="ECO:0000256" key="3">
    <source>
        <dbReference type="ARBA" id="ARBA00022679"/>
    </source>
</evidence>